<accession>A0A934KQI7</accession>
<keyword evidence="1" id="KW-1133">Transmembrane helix</keyword>
<keyword evidence="1" id="KW-0472">Membrane</keyword>
<organism evidence="2 3">
    <name type="scientific">Candidatus Amunia macphersoniae</name>
    <dbReference type="NCBI Taxonomy" id="3127014"/>
    <lineage>
        <taxon>Bacteria</taxon>
        <taxon>Bacillati</taxon>
        <taxon>Candidatus Dormiibacterota</taxon>
        <taxon>Candidatus Dormibacteria</taxon>
        <taxon>Candidatus Aeolococcales</taxon>
        <taxon>Candidatus Aeolococcaceae</taxon>
        <taxon>Candidatus Amunia</taxon>
    </lineage>
</organism>
<evidence type="ECO:0000313" key="3">
    <source>
        <dbReference type="Proteomes" id="UP000614410"/>
    </source>
</evidence>
<dbReference type="AlphaFoldDB" id="A0A934KQI7"/>
<feature type="transmembrane region" description="Helical" evidence="1">
    <location>
        <begin position="7"/>
        <end position="25"/>
    </location>
</feature>
<reference evidence="2 3" key="1">
    <citation type="submission" date="2020-10" db="EMBL/GenBank/DDBJ databases">
        <title>Ca. Dormibacterota MAGs.</title>
        <authorList>
            <person name="Montgomery K."/>
        </authorList>
    </citation>
    <scope>NUCLEOTIDE SEQUENCE [LARGE SCALE GENOMIC DNA]</scope>
    <source>
        <strain evidence="2">Mitchell_Peninsula_5</strain>
    </source>
</reference>
<dbReference type="InterPro" id="IPR018650">
    <property type="entry name" value="STSV1_Orf64"/>
</dbReference>
<comment type="caution">
    <text evidence="2">The sequence shown here is derived from an EMBL/GenBank/DDBJ whole genome shotgun (WGS) entry which is preliminary data.</text>
</comment>
<sequence length="469" mass="49871">MRGRWWCGRVPVILIVSLCLILYTGHDVLRYLSYHATAYDLGFFDQIASNLSAGRGWTSSFIGYDFRGQHWEPILLLWAQLDRLFASPIWLLVINSVALGLAPLAAWRLARCWLGTDSAAPPMAALATALSPLVLRTAGFDYHSEALTPLLALLALEAASRRRWLAVAACCGVLMLLKEDAFLVVAGIGWLIWRADGRRSGLLLSAAAIAGFVAVVGVYMPGIRHGQTGDLVARYAYLSADGHAAGPSEILAGMVVHPGTWLAHLTTAAPLQGLALALVPLAFLPLLSGWAALAPVPPLAVALLANDPTQSSLLLHYGAEVFPLLLACALLGWRRVEAWGLPQRVPAPRAAAALLVTGVIAAVPLTVDLGLRAREFSGLERHAAVQALIDRVPAGAGVAASSELVAHLSERADITEVPDIRGARWVIVDSERAPSLQALGAGYQATVDQLPGQFHVVASSAGVTLWERS</sequence>
<feature type="transmembrane region" description="Helical" evidence="1">
    <location>
        <begin position="89"/>
        <end position="110"/>
    </location>
</feature>
<name>A0A934KQI7_9BACT</name>
<gene>
    <name evidence="2" type="ORF">JF887_13460</name>
</gene>
<dbReference type="Proteomes" id="UP000614410">
    <property type="component" value="Unassembled WGS sequence"/>
</dbReference>
<feature type="transmembrane region" description="Helical" evidence="1">
    <location>
        <begin position="200"/>
        <end position="220"/>
    </location>
</feature>
<dbReference type="Pfam" id="PF09852">
    <property type="entry name" value="DUF2079"/>
    <property type="match status" value="1"/>
</dbReference>
<protein>
    <submittedName>
        <fullName evidence="2">DUF2079 domain-containing protein</fullName>
    </submittedName>
</protein>
<keyword evidence="1" id="KW-0812">Transmembrane</keyword>
<evidence type="ECO:0000256" key="1">
    <source>
        <dbReference type="SAM" id="Phobius"/>
    </source>
</evidence>
<feature type="transmembrane region" description="Helical" evidence="1">
    <location>
        <begin position="353"/>
        <end position="371"/>
    </location>
</feature>
<proteinExistence type="predicted"/>
<dbReference type="EMBL" id="JAEKNN010000062">
    <property type="protein sequence ID" value="MBJ7610420.1"/>
    <property type="molecule type" value="Genomic_DNA"/>
</dbReference>
<feature type="transmembrane region" description="Helical" evidence="1">
    <location>
        <begin position="314"/>
        <end position="333"/>
    </location>
</feature>
<feature type="transmembrane region" description="Helical" evidence="1">
    <location>
        <begin position="271"/>
        <end position="293"/>
    </location>
</feature>
<evidence type="ECO:0000313" key="2">
    <source>
        <dbReference type="EMBL" id="MBJ7610420.1"/>
    </source>
</evidence>